<reference evidence="1" key="1">
    <citation type="submission" date="2018-04" db="EMBL/GenBank/DDBJ databases">
        <title>Genomes of the Obligate Erwinia dacicola and Facultative Enterobacter sp. OLF Endosymbionts of the Olive Fruit fly, Bactrocera oleae.</title>
        <authorList>
            <person name="Estes A.M."/>
            <person name="Hearn D.J."/>
            <person name="Agarwal S."/>
            <person name="Pierson E.A."/>
            <person name="Dunning-Hotopp J.C."/>
        </authorList>
    </citation>
    <scope>NUCLEOTIDE SEQUENCE [LARGE SCALE GENOMIC DNA]</scope>
    <source>
        <strain evidence="1">Oroville</strain>
    </source>
</reference>
<protein>
    <submittedName>
        <fullName evidence="1">Uncharacterized protein</fullName>
    </submittedName>
</protein>
<proteinExistence type="predicted"/>
<name>A0A328TMM7_9GAMM</name>
<evidence type="ECO:0000313" key="2">
    <source>
        <dbReference type="Proteomes" id="UP000244334"/>
    </source>
</evidence>
<gene>
    <name evidence="1" type="ORF">ACZ87_01757</name>
</gene>
<evidence type="ECO:0000313" key="1">
    <source>
        <dbReference type="EMBL" id="RAP71430.1"/>
    </source>
</evidence>
<comment type="caution">
    <text evidence="1">The sequence shown here is derived from an EMBL/GenBank/DDBJ whole genome shotgun (WGS) entry which is preliminary data.</text>
</comment>
<accession>A0A328TMM7</accession>
<keyword evidence="2" id="KW-1185">Reference proteome</keyword>
<dbReference type="Proteomes" id="UP000244334">
    <property type="component" value="Unassembled WGS sequence"/>
</dbReference>
<dbReference type="AlphaFoldDB" id="A0A328TMM7"/>
<organism evidence="1 2">
    <name type="scientific">Candidatus Erwinia dacicola</name>
    <dbReference type="NCBI Taxonomy" id="252393"/>
    <lineage>
        <taxon>Bacteria</taxon>
        <taxon>Pseudomonadati</taxon>
        <taxon>Pseudomonadota</taxon>
        <taxon>Gammaproteobacteria</taxon>
        <taxon>Enterobacterales</taxon>
        <taxon>Erwiniaceae</taxon>
        <taxon>Erwinia</taxon>
    </lineage>
</organism>
<dbReference type="EMBL" id="LJAM02000145">
    <property type="protein sequence ID" value="RAP71430.1"/>
    <property type="molecule type" value="Genomic_DNA"/>
</dbReference>
<feature type="non-terminal residue" evidence="1">
    <location>
        <position position="1"/>
    </location>
</feature>
<sequence length="40" mass="4364">AAQRQDRITGIVAGGILSANSDLFNKAAYNLSDYDFRLAF</sequence>